<dbReference type="InterPro" id="IPR043137">
    <property type="entry name" value="GGT_ssub_C"/>
</dbReference>
<name>A0A6G5XH10_LOCMI</name>
<protein>
    <submittedName>
        <fullName evidence="1">Glutathione hydrolase proenzyme</fullName>
    </submittedName>
</protein>
<keyword evidence="1" id="KW-0378">Hydrolase</keyword>
<sequence length="708" mass="77017">MDYLITDVRKFCYFVQYSSDQYRYILNTRMDTMQTFSSHRFPVFSRKGCVSSNSPYATKAGIDILQRGGNAVDAAVAVAAAMAVVEPSSTGLGGDAFCLYYNAKEKKVYGLNGSQPEDGLTSRLKSVAMAARWGLEVLQINLQHSKGATAALSDRSGRCAAGLNLDILAAEGYNANNPLPDRHVHTVTVPGTAAAWSDAIEFFGSGQLKLSDILTPAIDLAENGFPVTPVVANLWNTNESLLLSQKYGNELLLNGKAPRVAEIMKIPTMAESLKFALGHVLAALKRQGMLAHIVQQGSVARARANLALEGQAIVAEVQRLGGYLSLDDLKEHTSTEVQPISVDYKNYTVWEIPPNGLGITTLLALNILEGYDVKALGHNSADYFHLLIESLKLSFADSLYYVADPDIVSVPTSNLLKKSYAAERRKLISMDIANDYPVHGNPEIKPMSDTVYMTVADAEGNACSFINSNYMSFGTGIVPEGCGFALQNRGALFTLDPTKNNVLAPKKRPQHTIIPSMVTNTETGDLLATYGIMGGFMQPQAQVQNRGALFTLDPTKNNVLAPKKRPQHTIIPSMVTNTETGDLLATYGIMGGFMQPQAQVQVLLNMMEFGMDPQQALDYPRFFVDVSKSQPWTVSLEDGIQSKISQGLVQKGHKIDWPVTSFDRGTFGRGHVITRGGWFAGTGSDVYTGADVWWAAADPRCDGYPQTY</sequence>
<dbReference type="AlphaFoldDB" id="A0A6G5XH10"/>
<dbReference type="InterPro" id="IPR043138">
    <property type="entry name" value="GGT_lsub"/>
</dbReference>
<accession>A0A6G5XH10</accession>
<organism evidence="1">
    <name type="scientific">Locusta migratoria migratoria</name>
    <name type="common">Asiatic migratory locust</name>
    <dbReference type="NCBI Taxonomy" id="238695"/>
    <lineage>
        <taxon>Eukaryota</taxon>
        <taxon>Metazoa</taxon>
        <taxon>Ecdysozoa</taxon>
        <taxon>Arthropoda</taxon>
        <taxon>Hexapoda</taxon>
        <taxon>Insecta</taxon>
        <taxon>Pterygota</taxon>
        <taxon>Neoptera</taxon>
        <taxon>Polyneoptera</taxon>
        <taxon>Orthoptera</taxon>
        <taxon>Caelifera</taxon>
        <taxon>Acrididea</taxon>
        <taxon>Acridomorpha</taxon>
        <taxon>Acridoidea</taxon>
        <taxon>Acrididae</taxon>
        <taxon>Oedipodinae</taxon>
        <taxon>Locusta</taxon>
    </lineage>
</organism>
<proteinExistence type="evidence at transcript level"/>
<dbReference type="SUPFAM" id="SSF56235">
    <property type="entry name" value="N-terminal nucleophile aminohydrolases (Ntn hydrolases)"/>
    <property type="match status" value="3"/>
</dbReference>
<dbReference type="Gene3D" id="3.60.20.40">
    <property type="match status" value="2"/>
</dbReference>
<dbReference type="PANTHER" id="PTHR43881">
    <property type="entry name" value="GAMMA-GLUTAMYLTRANSPEPTIDASE (AFU_ORTHOLOGUE AFUA_4G13580)"/>
    <property type="match status" value="1"/>
</dbReference>
<dbReference type="Pfam" id="PF01019">
    <property type="entry name" value="G_glu_transpept"/>
    <property type="match status" value="3"/>
</dbReference>
<dbReference type="Gene3D" id="1.10.246.130">
    <property type="match status" value="1"/>
</dbReference>
<dbReference type="GO" id="GO:0016787">
    <property type="term" value="F:hydrolase activity"/>
    <property type="evidence" value="ECO:0007669"/>
    <property type="project" value="UniProtKB-KW"/>
</dbReference>
<dbReference type="InterPro" id="IPR029055">
    <property type="entry name" value="Ntn_hydrolases_N"/>
</dbReference>
<reference evidence="1" key="1">
    <citation type="submission" date="2019-02" db="EMBL/GenBank/DDBJ databases">
        <title>The glycerate-3-kinase induces the remolding of cell-wall structure and composition to promote the virulence of fungus (Metarhizium acridum) to locusts.</title>
        <authorList>
            <person name="Tong X."/>
        </authorList>
    </citation>
    <scope>NUCLEOTIDE SEQUENCE</scope>
</reference>
<dbReference type="InterPro" id="IPR052896">
    <property type="entry name" value="GGT-like_enzyme"/>
</dbReference>
<evidence type="ECO:0000313" key="1">
    <source>
        <dbReference type="EMBL" id="QGW35743.1"/>
    </source>
</evidence>
<dbReference type="EMBL" id="MK577483">
    <property type="protein sequence ID" value="QGW35743.1"/>
    <property type="molecule type" value="mRNA"/>
</dbReference>
<dbReference type="PANTHER" id="PTHR43881:SF1">
    <property type="entry name" value="GAMMA-GLUTAMYLTRANSPEPTIDASE (AFU_ORTHOLOGUE AFUA_4G13580)"/>
    <property type="match status" value="1"/>
</dbReference>
<dbReference type="PRINTS" id="PR01210">
    <property type="entry name" value="GGTRANSPTASE"/>
</dbReference>